<evidence type="ECO:0000256" key="8">
    <source>
        <dbReference type="ARBA" id="ARBA00023242"/>
    </source>
</evidence>
<gene>
    <name evidence="12" type="ORF">BJ684DRAFT_22086</name>
</gene>
<evidence type="ECO:0000256" key="9">
    <source>
        <dbReference type="PIRSR" id="PIRSR600243-1"/>
    </source>
</evidence>
<dbReference type="PRINTS" id="PR00141">
    <property type="entry name" value="PROTEASOME"/>
</dbReference>
<keyword evidence="13" id="KW-1185">Reference proteome</keyword>
<dbReference type="AlphaFoldDB" id="A0A4P9XYA4"/>
<reference evidence="13" key="1">
    <citation type="journal article" date="2018" name="Nat. Microbiol.">
        <title>Leveraging single-cell genomics to expand the fungal tree of life.</title>
        <authorList>
            <person name="Ahrendt S.R."/>
            <person name="Quandt C.A."/>
            <person name="Ciobanu D."/>
            <person name="Clum A."/>
            <person name="Salamov A."/>
            <person name="Andreopoulos B."/>
            <person name="Cheng J.F."/>
            <person name="Woyke T."/>
            <person name="Pelin A."/>
            <person name="Henrissat B."/>
            <person name="Reynolds N.K."/>
            <person name="Benny G.L."/>
            <person name="Smith M.E."/>
            <person name="James T.Y."/>
            <person name="Grigoriev I.V."/>
        </authorList>
    </citation>
    <scope>NUCLEOTIDE SEQUENCE [LARGE SCALE GENOMIC DNA]</scope>
</reference>
<evidence type="ECO:0000256" key="3">
    <source>
        <dbReference type="ARBA" id="ARBA00022670"/>
    </source>
</evidence>
<dbReference type="PROSITE" id="PS00854">
    <property type="entry name" value="PROTEASOME_BETA_1"/>
    <property type="match status" value="1"/>
</dbReference>
<proteinExistence type="inferred from homology"/>
<dbReference type="EMBL" id="KZ988978">
    <property type="protein sequence ID" value="RKP11357.1"/>
    <property type="molecule type" value="Genomic_DNA"/>
</dbReference>
<comment type="catalytic activity">
    <reaction evidence="1">
        <text>Cleavage of peptide bonds with very broad specificity.</text>
        <dbReference type="EC" id="3.4.25.1"/>
    </reaction>
</comment>
<protein>
    <recommendedName>
        <fullName evidence="10">Proteasome subunit beta</fullName>
    </recommendedName>
</protein>
<dbReference type="CDD" id="cd03761">
    <property type="entry name" value="proteasome_beta_type_5"/>
    <property type="match status" value="1"/>
</dbReference>
<feature type="active site" description="Nucleophile" evidence="9">
    <location>
        <position position="74"/>
    </location>
</feature>
<evidence type="ECO:0000256" key="5">
    <source>
        <dbReference type="ARBA" id="ARBA00022801"/>
    </source>
</evidence>
<organism evidence="12 13">
    <name type="scientific">Piptocephalis cylindrospora</name>
    <dbReference type="NCBI Taxonomy" id="1907219"/>
    <lineage>
        <taxon>Eukaryota</taxon>
        <taxon>Fungi</taxon>
        <taxon>Fungi incertae sedis</taxon>
        <taxon>Zoopagomycota</taxon>
        <taxon>Zoopagomycotina</taxon>
        <taxon>Zoopagomycetes</taxon>
        <taxon>Zoopagales</taxon>
        <taxon>Piptocephalidaceae</taxon>
        <taxon>Piptocephalis</taxon>
    </lineage>
</organism>
<dbReference type="GO" id="GO:0005737">
    <property type="term" value="C:cytoplasm"/>
    <property type="evidence" value="ECO:0007669"/>
    <property type="project" value="UniProtKB-SubCell"/>
</dbReference>
<dbReference type="GO" id="GO:0004298">
    <property type="term" value="F:threonine-type endopeptidase activity"/>
    <property type="evidence" value="ECO:0007669"/>
    <property type="project" value="UniProtKB-KW"/>
</dbReference>
<evidence type="ECO:0000256" key="11">
    <source>
        <dbReference type="SAM" id="MobiDB-lite"/>
    </source>
</evidence>
<keyword evidence="4" id="KW-0888">Threonine protease</keyword>
<comment type="subcellular location">
    <subcellularLocation>
        <location evidence="10">Cytoplasm</location>
    </subcellularLocation>
    <subcellularLocation>
        <location evidence="10">Nucleus</location>
    </subcellularLocation>
</comment>
<dbReference type="GO" id="GO:0019774">
    <property type="term" value="C:proteasome core complex, beta-subunit complex"/>
    <property type="evidence" value="ECO:0007669"/>
    <property type="project" value="UniProtKB-ARBA"/>
</dbReference>
<dbReference type="GO" id="GO:0051603">
    <property type="term" value="P:proteolysis involved in protein catabolic process"/>
    <property type="evidence" value="ECO:0007669"/>
    <property type="project" value="InterPro"/>
</dbReference>
<dbReference type="PROSITE" id="PS51476">
    <property type="entry name" value="PROTEASOME_BETA_2"/>
    <property type="match status" value="1"/>
</dbReference>
<evidence type="ECO:0000256" key="2">
    <source>
        <dbReference type="ARBA" id="ARBA00022490"/>
    </source>
</evidence>
<dbReference type="PANTHER" id="PTHR32194:SF3">
    <property type="entry name" value="PROTEASOME SUBUNIT BETA"/>
    <property type="match status" value="1"/>
</dbReference>
<evidence type="ECO:0000256" key="6">
    <source>
        <dbReference type="ARBA" id="ARBA00022942"/>
    </source>
</evidence>
<keyword evidence="3" id="KW-0645">Protease</keyword>
<evidence type="ECO:0000313" key="13">
    <source>
        <dbReference type="Proteomes" id="UP000267251"/>
    </source>
</evidence>
<dbReference type="InterPro" id="IPR016050">
    <property type="entry name" value="Proteasome_bsu_CS"/>
</dbReference>
<dbReference type="InterPro" id="IPR000243">
    <property type="entry name" value="Pept_T1A_subB"/>
</dbReference>
<evidence type="ECO:0000313" key="12">
    <source>
        <dbReference type="EMBL" id="RKP11357.1"/>
    </source>
</evidence>
<keyword evidence="7" id="KW-0865">Zymogen</keyword>
<evidence type="ECO:0000256" key="10">
    <source>
        <dbReference type="RuleBase" id="RU004203"/>
    </source>
</evidence>
<feature type="region of interest" description="Disordered" evidence="11">
    <location>
        <begin position="1"/>
        <end position="20"/>
    </location>
</feature>
<name>A0A4P9XYA4_9FUNG</name>
<keyword evidence="8 10" id="KW-0539">Nucleus</keyword>
<dbReference type="OrthoDB" id="37597at2759"/>
<dbReference type="Proteomes" id="UP000267251">
    <property type="component" value="Unassembled WGS sequence"/>
</dbReference>
<dbReference type="FunFam" id="3.60.20.10:FF:000051">
    <property type="entry name" value="Proteasome subunit beta"/>
    <property type="match status" value="1"/>
</dbReference>
<evidence type="ECO:0000256" key="1">
    <source>
        <dbReference type="ARBA" id="ARBA00001198"/>
    </source>
</evidence>
<comment type="function">
    <text evidence="10">Component of the proteasome, a multicatalytic proteinase complex which is characterized by its ability to cleave peptides with Arg, Phe, Tyr, Leu, and Glu adjacent to the leaving group at neutral or slightly basic pH. The proteasome has an ATP-dependent proteolytic activity.</text>
</comment>
<accession>A0A4P9XYA4</accession>
<comment type="subunit">
    <text evidence="10">Component of the proteasome complex.</text>
</comment>
<dbReference type="SUPFAM" id="SSF56235">
    <property type="entry name" value="N-terminal nucleophile aminohydrolases (Ntn hydrolases)"/>
    <property type="match status" value="1"/>
</dbReference>
<sequence length="278" mass="30358">MDTFRQMHLETSGPEASFQQDNLTPDMLDAQLTASIPSFDLASCDQPLDFLKANVDSSSRSHSKEAPIKLRHGTTTLAFRYKGGVIVAVDSRATAGSFIASQTVKKVIEINPYLLGTLAGGAADCQFWERKLGQHCRMYELRNKERISVAAASKVLSNTVYGYKGMGLSMGVMITGWDKTGPALYYVDSEGTRTKGNLFCVGSGATFAYGVLDSGYSWDLEDAEAAELGKRAIFHATHRDAMSGGSINVYHVQEDGWHFLGNSDVGPLYYDYEATRSN</sequence>
<keyword evidence="5" id="KW-0378">Hydrolase</keyword>
<dbReference type="InterPro" id="IPR001353">
    <property type="entry name" value="Proteasome_sua/b"/>
</dbReference>
<dbReference type="InterPro" id="IPR029055">
    <property type="entry name" value="Ntn_hydrolases_N"/>
</dbReference>
<dbReference type="InterPro" id="IPR023333">
    <property type="entry name" value="Proteasome_suB-type"/>
</dbReference>
<dbReference type="Pfam" id="PF00227">
    <property type="entry name" value="Proteasome"/>
    <property type="match status" value="1"/>
</dbReference>
<evidence type="ECO:0000256" key="4">
    <source>
        <dbReference type="ARBA" id="ARBA00022698"/>
    </source>
</evidence>
<dbReference type="Gene3D" id="3.60.20.10">
    <property type="entry name" value="Glutamine Phosphoribosylpyrophosphate, subunit 1, domain 1"/>
    <property type="match status" value="1"/>
</dbReference>
<comment type="similarity">
    <text evidence="10">Belongs to the peptidase T1B family.</text>
</comment>
<dbReference type="PANTHER" id="PTHR32194">
    <property type="entry name" value="METALLOPROTEASE TLDD"/>
    <property type="match status" value="1"/>
</dbReference>
<dbReference type="GO" id="GO:0005634">
    <property type="term" value="C:nucleus"/>
    <property type="evidence" value="ECO:0007669"/>
    <property type="project" value="UniProtKB-SubCell"/>
</dbReference>
<evidence type="ECO:0000256" key="7">
    <source>
        <dbReference type="ARBA" id="ARBA00023145"/>
    </source>
</evidence>
<keyword evidence="2 10" id="KW-0963">Cytoplasm</keyword>
<keyword evidence="6 10" id="KW-0647">Proteasome</keyword>